<dbReference type="EMBL" id="AP023396">
    <property type="protein sequence ID" value="BCK57292.1"/>
    <property type="molecule type" value="Genomic_DNA"/>
</dbReference>
<evidence type="ECO:0000256" key="2">
    <source>
        <dbReference type="SAM" id="Phobius"/>
    </source>
</evidence>
<dbReference type="AlphaFoldDB" id="A0A7G1KPV7"/>
<organism evidence="3 4">
    <name type="scientific">Nocardia wallacei</name>
    <dbReference type="NCBI Taxonomy" id="480035"/>
    <lineage>
        <taxon>Bacteria</taxon>
        <taxon>Bacillati</taxon>
        <taxon>Actinomycetota</taxon>
        <taxon>Actinomycetes</taxon>
        <taxon>Mycobacteriales</taxon>
        <taxon>Nocardiaceae</taxon>
        <taxon>Nocardia</taxon>
    </lineage>
</organism>
<feature type="compositionally biased region" description="Polar residues" evidence="1">
    <location>
        <begin position="80"/>
        <end position="95"/>
    </location>
</feature>
<evidence type="ECO:0000256" key="1">
    <source>
        <dbReference type="SAM" id="MobiDB-lite"/>
    </source>
</evidence>
<evidence type="ECO:0000313" key="4">
    <source>
        <dbReference type="Proteomes" id="UP000516173"/>
    </source>
</evidence>
<protein>
    <submittedName>
        <fullName evidence="3">Uncharacterized protein</fullName>
    </submittedName>
</protein>
<dbReference type="SUPFAM" id="SSF54001">
    <property type="entry name" value="Cysteine proteinases"/>
    <property type="match status" value="1"/>
</dbReference>
<dbReference type="InterPro" id="IPR038765">
    <property type="entry name" value="Papain-like_cys_pep_sf"/>
</dbReference>
<keyword evidence="2" id="KW-1133">Transmembrane helix</keyword>
<feature type="transmembrane region" description="Helical" evidence="2">
    <location>
        <begin position="12"/>
        <end position="39"/>
    </location>
</feature>
<dbReference type="KEGG" id="nwl:NWFMUON74_50640"/>
<dbReference type="GeneID" id="80349505"/>
<name>A0A7G1KPV7_9NOCA</name>
<keyword evidence="4" id="KW-1185">Reference proteome</keyword>
<dbReference type="Gene3D" id="3.90.1720.10">
    <property type="entry name" value="endopeptidase domain like (from Nostoc punctiforme)"/>
    <property type="match status" value="1"/>
</dbReference>
<keyword evidence="2" id="KW-0472">Membrane</keyword>
<accession>A0A7G1KPV7</accession>
<keyword evidence="2" id="KW-0812">Transmembrane</keyword>
<reference evidence="3 4" key="1">
    <citation type="submission" date="2020-08" db="EMBL/GenBank/DDBJ databases">
        <title>Genome Sequencing of Nocardia wallacei strain FMUON74 and assembly.</title>
        <authorList>
            <person name="Toyokawa M."/>
            <person name="Uesaka K."/>
        </authorList>
    </citation>
    <scope>NUCLEOTIDE SEQUENCE [LARGE SCALE GENOMIC DNA]</scope>
    <source>
        <strain evidence="3 4">FMUON74</strain>
    </source>
</reference>
<feature type="region of interest" description="Disordered" evidence="1">
    <location>
        <begin position="69"/>
        <end position="99"/>
    </location>
</feature>
<proteinExistence type="predicted"/>
<dbReference type="Proteomes" id="UP000516173">
    <property type="component" value="Chromosome"/>
</dbReference>
<evidence type="ECO:0000313" key="3">
    <source>
        <dbReference type="EMBL" id="BCK57292.1"/>
    </source>
</evidence>
<sequence>MLNRVIMLSMLVALIPTWGWIILVVVVLIILIMLLVVVVTGSTTEALSSDFHYQCDSAIGPDSAVVRTEQPVPGGDESRYPTQLPSAAPTTNPYASLTAAPDDKSVSAWQRTCLTAMRAAPYQLPPLRSFNNGPASECARQLALSKLQGGGSAQNAGGESNDAALARSVIAQASATLVTGRCDTGGATGQDADRSASAAGAGGAGYTQGGCAAITNANVFPTVVVLPVSVAGQAACGQRVAVSAMSAGDLVFWDFRDNAPTRVGVAVGGAQLVTVEPGTGQAVQQFVPANADVRVKRVLRGAA</sequence>
<dbReference type="RefSeq" id="WP_187684211.1">
    <property type="nucleotide sequence ID" value="NZ_AP023396.1"/>
</dbReference>
<gene>
    <name evidence="3" type="ORF">NWFMUON74_50640</name>
</gene>